<reference evidence="2" key="1">
    <citation type="submission" date="2016-01" db="EMBL/GenBank/DDBJ databases">
        <title>Isolation and Characterization of Enterobacteria phage CBB.</title>
        <authorList>
            <person name="Buttimer C.T.H."/>
            <person name="Hendrix H."/>
            <person name="Alexandre H."/>
            <person name="O'Mahony J."/>
            <person name="Lavigne R."/>
            <person name="Coffey A."/>
        </authorList>
    </citation>
    <scope>NUCLEOTIDE SEQUENCE [LARGE SCALE GENOMIC DNA]</scope>
</reference>
<name>A0A1L2CVD1_9CAUD</name>
<keyword evidence="2" id="KW-1185">Reference proteome</keyword>
<gene>
    <name evidence="1" type="ORF">CBB_422</name>
</gene>
<dbReference type="EMBL" id="KU574722">
    <property type="protein sequence ID" value="AMM43985.1"/>
    <property type="molecule type" value="Genomic_DNA"/>
</dbReference>
<sequence length="66" mass="7915">MTIKEIQKVLSTSFKNGVYIRRPSFNNIELYINKDGKVWQCEKLTGHVFETELMKHEFNHDDWEVV</sequence>
<accession>A0A1L2CVD1</accession>
<dbReference type="Proteomes" id="UP000223891">
    <property type="component" value="Segment"/>
</dbReference>
<evidence type="ECO:0000313" key="1">
    <source>
        <dbReference type="EMBL" id="AMM43985.1"/>
    </source>
</evidence>
<evidence type="ECO:0000313" key="2">
    <source>
        <dbReference type="Proteomes" id="UP000223891"/>
    </source>
</evidence>
<protein>
    <recommendedName>
        <fullName evidence="3">DUF2829 domain-containing protein</fullName>
    </recommendedName>
</protein>
<organism evidence="1 2">
    <name type="scientific">Pectobacterium phage vB_PcaM_CBB</name>
    <dbReference type="NCBI Taxonomy" id="2772511"/>
    <lineage>
        <taxon>Viruses</taxon>
        <taxon>Duplodnaviria</taxon>
        <taxon>Heunggongvirae</taxon>
        <taxon>Uroviricota</taxon>
        <taxon>Caudoviricetes</taxon>
        <taxon>Mimasvirus</taxon>
        <taxon>Mimasvirus CBB</taxon>
    </lineage>
</organism>
<evidence type="ECO:0008006" key="3">
    <source>
        <dbReference type="Google" id="ProtNLM"/>
    </source>
</evidence>
<proteinExistence type="predicted"/>